<gene>
    <name evidence="2" type="ORF">DPMN_178172</name>
</gene>
<comment type="caution">
    <text evidence="2">The sequence shown here is derived from an EMBL/GenBank/DDBJ whole genome shotgun (WGS) entry which is preliminary data.</text>
</comment>
<proteinExistence type="predicted"/>
<reference evidence="2" key="1">
    <citation type="journal article" date="2019" name="bioRxiv">
        <title>The Genome of the Zebra Mussel, Dreissena polymorpha: A Resource for Invasive Species Research.</title>
        <authorList>
            <person name="McCartney M.A."/>
            <person name="Auch B."/>
            <person name="Kono T."/>
            <person name="Mallez S."/>
            <person name="Zhang Y."/>
            <person name="Obille A."/>
            <person name="Becker A."/>
            <person name="Abrahante J.E."/>
            <person name="Garbe J."/>
            <person name="Badalamenti J.P."/>
            <person name="Herman A."/>
            <person name="Mangelson H."/>
            <person name="Liachko I."/>
            <person name="Sullivan S."/>
            <person name="Sone E.D."/>
            <person name="Koren S."/>
            <person name="Silverstein K.A.T."/>
            <person name="Beckman K.B."/>
            <person name="Gohl D.M."/>
        </authorList>
    </citation>
    <scope>NUCLEOTIDE SEQUENCE</scope>
    <source>
        <strain evidence="2">Duluth1</strain>
        <tissue evidence="2">Whole animal</tissue>
    </source>
</reference>
<accession>A0A9D4EA40</accession>
<keyword evidence="3" id="KW-1185">Reference proteome</keyword>
<name>A0A9D4EA40_DREPO</name>
<evidence type="ECO:0000313" key="2">
    <source>
        <dbReference type="EMBL" id="KAH3776739.1"/>
    </source>
</evidence>
<feature type="compositionally biased region" description="Polar residues" evidence="1">
    <location>
        <begin position="35"/>
        <end position="45"/>
    </location>
</feature>
<protein>
    <submittedName>
        <fullName evidence="2">Uncharacterized protein</fullName>
    </submittedName>
</protein>
<feature type="compositionally biased region" description="Polar residues" evidence="1">
    <location>
        <begin position="1"/>
        <end position="23"/>
    </location>
</feature>
<dbReference type="Proteomes" id="UP000828390">
    <property type="component" value="Unassembled WGS sequence"/>
</dbReference>
<organism evidence="2 3">
    <name type="scientific">Dreissena polymorpha</name>
    <name type="common">Zebra mussel</name>
    <name type="synonym">Mytilus polymorpha</name>
    <dbReference type="NCBI Taxonomy" id="45954"/>
    <lineage>
        <taxon>Eukaryota</taxon>
        <taxon>Metazoa</taxon>
        <taxon>Spiralia</taxon>
        <taxon>Lophotrochozoa</taxon>
        <taxon>Mollusca</taxon>
        <taxon>Bivalvia</taxon>
        <taxon>Autobranchia</taxon>
        <taxon>Heteroconchia</taxon>
        <taxon>Euheterodonta</taxon>
        <taxon>Imparidentia</taxon>
        <taxon>Neoheterodontei</taxon>
        <taxon>Myida</taxon>
        <taxon>Dreissenoidea</taxon>
        <taxon>Dreissenidae</taxon>
        <taxon>Dreissena</taxon>
    </lineage>
</organism>
<evidence type="ECO:0000313" key="3">
    <source>
        <dbReference type="Proteomes" id="UP000828390"/>
    </source>
</evidence>
<sequence>MVTLLTRNVTISSLPTGSPQKNTCTRRRDSAKQIARSSHTGSRSIQELCLV</sequence>
<dbReference type="EMBL" id="JAIWYP010000009">
    <property type="protein sequence ID" value="KAH3776739.1"/>
    <property type="molecule type" value="Genomic_DNA"/>
</dbReference>
<reference evidence="2" key="2">
    <citation type="submission" date="2020-11" db="EMBL/GenBank/DDBJ databases">
        <authorList>
            <person name="McCartney M.A."/>
            <person name="Auch B."/>
            <person name="Kono T."/>
            <person name="Mallez S."/>
            <person name="Becker A."/>
            <person name="Gohl D.M."/>
            <person name="Silverstein K.A.T."/>
            <person name="Koren S."/>
            <person name="Bechman K.B."/>
            <person name="Herman A."/>
            <person name="Abrahante J.E."/>
            <person name="Garbe J."/>
        </authorList>
    </citation>
    <scope>NUCLEOTIDE SEQUENCE</scope>
    <source>
        <strain evidence="2">Duluth1</strain>
        <tissue evidence="2">Whole animal</tissue>
    </source>
</reference>
<feature type="region of interest" description="Disordered" evidence="1">
    <location>
        <begin position="1"/>
        <end position="51"/>
    </location>
</feature>
<evidence type="ECO:0000256" key="1">
    <source>
        <dbReference type="SAM" id="MobiDB-lite"/>
    </source>
</evidence>
<dbReference type="AlphaFoldDB" id="A0A9D4EA40"/>